<feature type="domain" description="GHMP kinase C-terminal" evidence="10">
    <location>
        <begin position="208"/>
        <end position="286"/>
    </location>
</feature>
<dbReference type="EMBL" id="JAZHOU010000001">
    <property type="protein sequence ID" value="MEF3077670.1"/>
    <property type="molecule type" value="Genomic_DNA"/>
</dbReference>
<dbReference type="SUPFAM" id="SSF54211">
    <property type="entry name" value="Ribosomal protein S5 domain 2-like"/>
    <property type="match status" value="1"/>
</dbReference>
<dbReference type="Pfam" id="PF08544">
    <property type="entry name" value="GHMP_kinases_C"/>
    <property type="match status" value="1"/>
</dbReference>
<comment type="caution">
    <text evidence="11">The sequence shown here is derived from an EMBL/GenBank/DDBJ whole genome shotgun (WGS) entry which is preliminary data.</text>
</comment>
<gene>
    <name evidence="7" type="primary">thrB</name>
    <name evidence="11" type="ORF">V1468_01530</name>
</gene>
<dbReference type="InterPro" id="IPR013750">
    <property type="entry name" value="GHMP_kinase_C_dom"/>
</dbReference>
<dbReference type="RefSeq" id="WP_331808495.1">
    <property type="nucleotide sequence ID" value="NZ_JAZHOU010000001.1"/>
</dbReference>
<comment type="function">
    <text evidence="7">Catalyzes the ATP-dependent phosphorylation of L-homoserine to L-homoserine phosphate.</text>
</comment>
<evidence type="ECO:0000256" key="2">
    <source>
        <dbReference type="ARBA" id="ARBA00022679"/>
    </source>
</evidence>
<keyword evidence="6 7" id="KW-0067">ATP-binding</keyword>
<organism evidence="11 12">
    <name type="scientific">Winogradskyella poriferorum</name>
    <dbReference type="NCBI Taxonomy" id="307627"/>
    <lineage>
        <taxon>Bacteria</taxon>
        <taxon>Pseudomonadati</taxon>
        <taxon>Bacteroidota</taxon>
        <taxon>Flavobacteriia</taxon>
        <taxon>Flavobacteriales</taxon>
        <taxon>Flavobacteriaceae</taxon>
        <taxon>Winogradskyella</taxon>
    </lineage>
</organism>
<comment type="similarity">
    <text evidence="7">Belongs to the GHMP kinase family. Homoserine kinase subfamily.</text>
</comment>
<evidence type="ECO:0000256" key="5">
    <source>
        <dbReference type="ARBA" id="ARBA00022777"/>
    </source>
</evidence>
<sequence length="306" mass="32225">MNQIKVFSPATVANVSCGYDAMGFALETLGDDMIFTKTDSKDVVISKIEGANLPYEANKNVAGVVALLMLKDSKANFGLDIQIFKNFKPGSGLGSSAASASGTAFAVNQLLGNKYSNLELTLFAMQGEVAACGSAIADNVAAALYGGFILVKNYEPLDIVSIPTPTNLVATIIHPQIEIKTEDARKVVPTQIDLKTAITQWSNVGGLISGLHSNDFDLIGRSLVDLVAEPNRKKLIPLFDDVKQSAIAAGALGAGISGSGPSIFALSKNLETAQKVETAMDAVYKNSGIDYSTYVSHISKTGTRIQ</sequence>
<dbReference type="EC" id="2.7.1.39" evidence="7 8"/>
<keyword evidence="2 7" id="KW-0808">Transferase</keyword>
<protein>
    <recommendedName>
        <fullName evidence="7 8">Homoserine kinase</fullName>
        <shortName evidence="7">HK</shortName>
        <shortName evidence="7">HSK</shortName>
        <ecNumber evidence="7 8">2.7.1.39</ecNumber>
    </recommendedName>
</protein>
<dbReference type="PANTHER" id="PTHR20861:SF1">
    <property type="entry name" value="HOMOSERINE KINASE"/>
    <property type="match status" value="1"/>
</dbReference>
<dbReference type="Gene3D" id="3.30.230.10">
    <property type="match status" value="1"/>
</dbReference>
<evidence type="ECO:0000313" key="12">
    <source>
        <dbReference type="Proteomes" id="UP001356704"/>
    </source>
</evidence>
<evidence type="ECO:0000256" key="6">
    <source>
        <dbReference type="ARBA" id="ARBA00022840"/>
    </source>
</evidence>
<comment type="pathway">
    <text evidence="7">Amino-acid biosynthesis; L-threonine biosynthesis; L-threonine from L-aspartate: step 4/5.</text>
</comment>
<evidence type="ECO:0000256" key="8">
    <source>
        <dbReference type="NCBIfam" id="TIGR00191"/>
    </source>
</evidence>
<keyword evidence="7" id="KW-0963">Cytoplasm</keyword>
<keyword evidence="1 7" id="KW-0028">Amino-acid biosynthesis</keyword>
<keyword evidence="12" id="KW-1185">Reference proteome</keyword>
<dbReference type="InterPro" id="IPR014721">
    <property type="entry name" value="Ribsml_uS5_D2-typ_fold_subgr"/>
</dbReference>
<evidence type="ECO:0000256" key="3">
    <source>
        <dbReference type="ARBA" id="ARBA00022697"/>
    </source>
</evidence>
<dbReference type="NCBIfam" id="NF002288">
    <property type="entry name" value="PRK01212.1-4"/>
    <property type="match status" value="1"/>
</dbReference>
<dbReference type="Gene3D" id="3.30.70.890">
    <property type="entry name" value="GHMP kinase, C-terminal domain"/>
    <property type="match status" value="1"/>
</dbReference>
<keyword evidence="4 7" id="KW-0547">Nucleotide-binding</keyword>
<dbReference type="PIRSF" id="PIRSF000676">
    <property type="entry name" value="Homoser_kin"/>
    <property type="match status" value="1"/>
</dbReference>
<dbReference type="PANTHER" id="PTHR20861">
    <property type="entry name" value="HOMOSERINE/4-DIPHOSPHOCYTIDYL-2-C-METHYL-D-ERYTHRITOL KINASE"/>
    <property type="match status" value="1"/>
</dbReference>
<comment type="catalytic activity">
    <reaction evidence="7">
        <text>L-homoserine + ATP = O-phospho-L-homoserine + ADP + H(+)</text>
        <dbReference type="Rhea" id="RHEA:13985"/>
        <dbReference type="ChEBI" id="CHEBI:15378"/>
        <dbReference type="ChEBI" id="CHEBI:30616"/>
        <dbReference type="ChEBI" id="CHEBI:57476"/>
        <dbReference type="ChEBI" id="CHEBI:57590"/>
        <dbReference type="ChEBI" id="CHEBI:456216"/>
        <dbReference type="EC" id="2.7.1.39"/>
    </reaction>
</comment>
<dbReference type="GO" id="GO:0004413">
    <property type="term" value="F:homoserine kinase activity"/>
    <property type="evidence" value="ECO:0007669"/>
    <property type="project" value="UniProtKB-EC"/>
</dbReference>
<dbReference type="SUPFAM" id="SSF55060">
    <property type="entry name" value="GHMP Kinase, C-terminal domain"/>
    <property type="match status" value="1"/>
</dbReference>
<feature type="binding site" evidence="7">
    <location>
        <begin position="88"/>
        <end position="98"/>
    </location>
    <ligand>
        <name>ATP</name>
        <dbReference type="ChEBI" id="CHEBI:30616"/>
    </ligand>
</feature>
<dbReference type="Proteomes" id="UP001356704">
    <property type="component" value="Unassembled WGS sequence"/>
</dbReference>
<proteinExistence type="inferred from homology"/>
<dbReference type="Pfam" id="PF00288">
    <property type="entry name" value="GHMP_kinases_N"/>
    <property type="match status" value="1"/>
</dbReference>
<evidence type="ECO:0000256" key="1">
    <source>
        <dbReference type="ARBA" id="ARBA00022605"/>
    </source>
</evidence>
<dbReference type="NCBIfam" id="TIGR00191">
    <property type="entry name" value="thrB"/>
    <property type="match status" value="1"/>
</dbReference>
<accession>A0ABU7W124</accession>
<evidence type="ECO:0000259" key="9">
    <source>
        <dbReference type="Pfam" id="PF00288"/>
    </source>
</evidence>
<dbReference type="PRINTS" id="PR00958">
    <property type="entry name" value="HOMSERKINASE"/>
</dbReference>
<evidence type="ECO:0000256" key="4">
    <source>
        <dbReference type="ARBA" id="ARBA00022741"/>
    </source>
</evidence>
<dbReference type="InterPro" id="IPR020568">
    <property type="entry name" value="Ribosomal_Su5_D2-typ_SF"/>
</dbReference>
<dbReference type="InterPro" id="IPR036554">
    <property type="entry name" value="GHMP_kinase_C_sf"/>
</dbReference>
<dbReference type="HAMAP" id="MF_00384">
    <property type="entry name" value="Homoser_kinase"/>
    <property type="match status" value="1"/>
</dbReference>
<dbReference type="InterPro" id="IPR000870">
    <property type="entry name" value="Homoserine_kinase"/>
</dbReference>
<evidence type="ECO:0000256" key="7">
    <source>
        <dbReference type="HAMAP-Rule" id="MF_00384"/>
    </source>
</evidence>
<comment type="subcellular location">
    <subcellularLocation>
        <location evidence="7">Cytoplasm</location>
    </subcellularLocation>
</comment>
<evidence type="ECO:0000313" key="11">
    <source>
        <dbReference type="EMBL" id="MEF3077670.1"/>
    </source>
</evidence>
<keyword evidence="3 7" id="KW-0791">Threonine biosynthesis</keyword>
<keyword evidence="5 7" id="KW-0418">Kinase</keyword>
<evidence type="ECO:0000259" key="10">
    <source>
        <dbReference type="Pfam" id="PF08544"/>
    </source>
</evidence>
<dbReference type="InterPro" id="IPR006204">
    <property type="entry name" value="GHMP_kinase_N_dom"/>
</dbReference>
<feature type="domain" description="GHMP kinase N-terminal" evidence="9">
    <location>
        <begin position="65"/>
        <end position="147"/>
    </location>
</feature>
<name>A0ABU7W124_9FLAO</name>
<reference evidence="11 12" key="1">
    <citation type="submission" date="2024-02" db="EMBL/GenBank/DDBJ databases">
        <title>Winogradskyella poriferorum JCM 12885.</title>
        <authorList>
            <person name="Zhang D.-F."/>
            <person name="Fu Z.-Y."/>
        </authorList>
    </citation>
    <scope>NUCLEOTIDE SEQUENCE [LARGE SCALE GENOMIC DNA]</scope>
    <source>
        <strain evidence="11 12">JCM 12885</strain>
    </source>
</reference>